<dbReference type="PANTHER" id="PTHR33307:SF6">
    <property type="entry name" value="ALPHA-RHAMNOSIDASE (EUROFUNG)-RELATED"/>
    <property type="match status" value="1"/>
</dbReference>
<evidence type="ECO:0000313" key="9">
    <source>
        <dbReference type="Proteomes" id="UP000195985"/>
    </source>
</evidence>
<dbReference type="PIRSF" id="PIRSF010631">
    <property type="entry name" value="A-rhamnsds"/>
    <property type="match status" value="1"/>
</dbReference>
<evidence type="ECO:0000259" key="7">
    <source>
        <dbReference type="Pfam" id="PF17390"/>
    </source>
</evidence>
<dbReference type="GO" id="GO:0030596">
    <property type="term" value="F:alpha-L-rhamnosidase activity"/>
    <property type="evidence" value="ECO:0007669"/>
    <property type="project" value="UniProtKB-EC"/>
</dbReference>
<dbReference type="InterPro" id="IPR008928">
    <property type="entry name" value="6-hairpin_glycosidase_sf"/>
</dbReference>
<dbReference type="EMBL" id="FWEY01000004">
    <property type="protein sequence ID" value="SLM52000.1"/>
    <property type="molecule type" value="Genomic_DNA"/>
</dbReference>
<dbReference type="Pfam" id="PF25788">
    <property type="entry name" value="Ig_Rha78A_N"/>
    <property type="match status" value="1"/>
</dbReference>
<protein>
    <recommendedName>
        <fullName evidence="2">alpha-L-rhamnosidase</fullName>
        <ecNumber evidence="2">3.2.1.40</ecNumber>
    </recommendedName>
</protein>
<feature type="domain" description="Bacterial alpha-L-rhamnosidase N-terminal" evidence="5">
    <location>
        <begin position="135"/>
        <end position="294"/>
    </location>
</feature>
<evidence type="ECO:0000256" key="1">
    <source>
        <dbReference type="ARBA" id="ARBA00001445"/>
    </source>
</evidence>
<dbReference type="SUPFAM" id="SSF48208">
    <property type="entry name" value="Six-hairpin glycosidases"/>
    <property type="match status" value="1"/>
</dbReference>
<dbReference type="InterPro" id="IPR035398">
    <property type="entry name" value="Bac_rhamnosid_C"/>
</dbReference>
<dbReference type="InterPro" id="IPR008902">
    <property type="entry name" value="Rhamnosid_concanavalin"/>
</dbReference>
<dbReference type="Gene3D" id="2.60.420.10">
    <property type="entry name" value="Maltose phosphorylase, domain 3"/>
    <property type="match status" value="1"/>
</dbReference>
<keyword evidence="9" id="KW-1185">Reference proteome</keyword>
<dbReference type="InterPro" id="IPR012341">
    <property type="entry name" value="6hp_glycosidase-like_sf"/>
</dbReference>
<name>A0A1W1IGA9_9LACT</name>
<evidence type="ECO:0000259" key="6">
    <source>
        <dbReference type="Pfam" id="PF17389"/>
    </source>
</evidence>
<dbReference type="RefSeq" id="WP_218151041.1">
    <property type="nucleotide sequence ID" value="NZ_FONM01000017.1"/>
</dbReference>
<dbReference type="InterPro" id="IPR013783">
    <property type="entry name" value="Ig-like_fold"/>
</dbReference>
<evidence type="ECO:0000313" key="8">
    <source>
        <dbReference type="EMBL" id="SLM52000.1"/>
    </source>
</evidence>
<keyword evidence="3" id="KW-0378">Hydrolase</keyword>
<dbReference type="Pfam" id="PF05592">
    <property type="entry name" value="Bac_rhamnosid"/>
    <property type="match status" value="1"/>
</dbReference>
<dbReference type="InterPro" id="IPR016007">
    <property type="entry name" value="Alpha_rhamnosid"/>
</dbReference>
<dbReference type="STRING" id="43064.SAMN04488086_11729"/>
<evidence type="ECO:0000256" key="3">
    <source>
        <dbReference type="ARBA" id="ARBA00022801"/>
    </source>
</evidence>
<sequence>MRIDKVYVENQMNPIGMDTRRPTFDWRLSADEKQTVQVAYQITVEDNDQEVWDSGRVESADSVAIAYAGVALEPSTRYRVGVTVWDNHGNQAVSNAWFETGLLSGENFQARWITFDQQDDETACPVFRKKFHAPKKVTSARVYASALGVYEIKLNSQKVGDHYFAPGWTNYHKRLQYQTYGLEDLLDEENSIELTVGNGWYKGIFGFTMQPNIYGNQVAALAEIHLNYEDGTKEIIGTDETWQVEYGSIRSSEIYLGEVQDTTFQRTFAGTARITEYPRENMVAQESEPVRITKRFPAVSYIETPKGEKVLDFGQNLSGFVSFKVKGEKGQQITIKHAETLDKDGNFYPDTLRQATSHDVYVLNGELQTLCPHFTFHGFRYIAIEGLDNIVKEDFVACVMHTDMQQTGTFACSHAGINQLQSNIEWGQRGNFLDIPTDCPQRDERLGWTGDAQIFSNTAMFNFQSQRFFQKWLRDLASEQTVEHGVPHVVPNILGNQDGAAAWSDAATIIPWNLYLNYGDKTVLEQQYASMKGWVDYITSKVSANGLWQTGFQYGDWLALDKEESSDRTGATDRYFVANAYYLHSLDILRQAAAIIGEETDAEHYDSLHHEVLAQFQSEYITETGRLVSETQTACVLALHFNLIQEEHRARILKTLIVNLAEHKNHLSTGFVGTPYLCHVLSENGEHELATKVFLQEDYPSWLYAVNKGATTIWERWNSILPDGSFDESGMNSLNHYAYGSIGDWMYRKLAGINPLAPGYKKIKIAPMLTKGLTWLDASYNTAYGKVRSAWKCESGMISIDIEIPANTTAVVILPEKADQLELGSGKYHYEYATETDLRIAKYSLESTLEFILSDAYAVELFDQLAPGMLENPLISFAHKMTITELTAVMPPEGAELYHFVINKLNEREREIA</sequence>
<accession>A0A1W1IGA9</accession>
<evidence type="ECO:0000256" key="2">
    <source>
        <dbReference type="ARBA" id="ARBA00012652"/>
    </source>
</evidence>
<dbReference type="InterPro" id="IPR013737">
    <property type="entry name" value="Bac_rhamnosid_N"/>
</dbReference>
<evidence type="ECO:0000259" key="4">
    <source>
        <dbReference type="Pfam" id="PF05592"/>
    </source>
</evidence>
<dbReference type="Pfam" id="PF17390">
    <property type="entry name" value="Bac_rhamnosid_C"/>
    <property type="match status" value="1"/>
</dbReference>
<dbReference type="GO" id="GO:0005975">
    <property type="term" value="P:carbohydrate metabolic process"/>
    <property type="evidence" value="ECO:0007669"/>
    <property type="project" value="InterPro"/>
</dbReference>
<evidence type="ECO:0000259" key="5">
    <source>
        <dbReference type="Pfam" id="PF08531"/>
    </source>
</evidence>
<dbReference type="PANTHER" id="PTHR33307">
    <property type="entry name" value="ALPHA-RHAMNOSIDASE (EUROFUNG)"/>
    <property type="match status" value="1"/>
</dbReference>
<dbReference type="AlphaFoldDB" id="A0A1W1IGA9"/>
<dbReference type="Proteomes" id="UP000195985">
    <property type="component" value="Unassembled WGS sequence"/>
</dbReference>
<dbReference type="Pfam" id="PF08531">
    <property type="entry name" value="Bac_rhamnosid_N"/>
    <property type="match status" value="1"/>
</dbReference>
<proteinExistence type="predicted"/>
<reference evidence="9" key="1">
    <citation type="submission" date="2016-04" db="EMBL/GenBank/DDBJ databases">
        <authorList>
            <person name="Strepis N."/>
        </authorList>
    </citation>
    <scope>NUCLEOTIDE SEQUENCE [LARGE SCALE GENOMIC DNA]</scope>
</reference>
<feature type="domain" description="Alpha-L-rhamnosidase C-terminal" evidence="7">
    <location>
        <begin position="752"/>
        <end position="825"/>
    </location>
</feature>
<dbReference type="EC" id="3.2.1.40" evidence="2"/>
<organism evidence="8 9">
    <name type="scientific">Trichococcus pasteurii</name>
    <dbReference type="NCBI Taxonomy" id="43064"/>
    <lineage>
        <taxon>Bacteria</taxon>
        <taxon>Bacillati</taxon>
        <taxon>Bacillota</taxon>
        <taxon>Bacilli</taxon>
        <taxon>Lactobacillales</taxon>
        <taxon>Carnobacteriaceae</taxon>
        <taxon>Trichococcus</taxon>
    </lineage>
</organism>
<dbReference type="Gene3D" id="2.60.120.260">
    <property type="entry name" value="Galactose-binding domain-like"/>
    <property type="match status" value="2"/>
</dbReference>
<feature type="domain" description="Alpha-L-rhamnosidase concanavalin-like" evidence="4">
    <location>
        <begin position="303"/>
        <end position="401"/>
    </location>
</feature>
<dbReference type="InterPro" id="IPR035396">
    <property type="entry name" value="Bac_rhamnosid6H"/>
</dbReference>
<dbReference type="Gene3D" id="1.50.10.10">
    <property type="match status" value="1"/>
</dbReference>
<comment type="catalytic activity">
    <reaction evidence="1">
        <text>Hydrolysis of terminal non-reducing alpha-L-rhamnose residues in alpha-L-rhamnosides.</text>
        <dbReference type="EC" id="3.2.1.40"/>
    </reaction>
</comment>
<feature type="domain" description="Alpha-L-rhamnosidase six-hairpin glycosidase" evidence="6">
    <location>
        <begin position="405"/>
        <end position="749"/>
    </location>
</feature>
<dbReference type="Gene3D" id="2.60.40.10">
    <property type="entry name" value="Immunoglobulins"/>
    <property type="match status" value="1"/>
</dbReference>
<gene>
    <name evidence="8" type="ORF">TPAS_1680</name>
</gene>
<dbReference type="Pfam" id="PF17389">
    <property type="entry name" value="Bac_rhamnosid6H"/>
    <property type="match status" value="1"/>
</dbReference>